<comment type="caution">
    <text evidence="1">The sequence shown here is derived from an EMBL/GenBank/DDBJ whole genome shotgun (WGS) entry which is preliminary data.</text>
</comment>
<evidence type="ECO:0000313" key="1">
    <source>
        <dbReference type="EMBL" id="TRD17378.1"/>
    </source>
</evidence>
<proteinExistence type="predicted"/>
<dbReference type="AlphaFoldDB" id="A0A547PTC0"/>
<dbReference type="Pfam" id="PF05751">
    <property type="entry name" value="FixH"/>
    <property type="match status" value="1"/>
</dbReference>
<evidence type="ECO:0000313" key="2">
    <source>
        <dbReference type="Proteomes" id="UP000318590"/>
    </source>
</evidence>
<protein>
    <submittedName>
        <fullName evidence="1">FixH family protein</fullName>
    </submittedName>
</protein>
<dbReference type="EMBL" id="VFSV01000024">
    <property type="protein sequence ID" value="TRD17378.1"/>
    <property type="molecule type" value="Genomic_DNA"/>
</dbReference>
<dbReference type="InterPro" id="IPR008620">
    <property type="entry name" value="FixH"/>
</dbReference>
<name>A0A547PTC0_9RHOB</name>
<organism evidence="1 2">
    <name type="scientific">Palleronia caenipelagi</name>
    <dbReference type="NCBI Taxonomy" id="2489174"/>
    <lineage>
        <taxon>Bacteria</taxon>
        <taxon>Pseudomonadati</taxon>
        <taxon>Pseudomonadota</taxon>
        <taxon>Alphaproteobacteria</taxon>
        <taxon>Rhodobacterales</taxon>
        <taxon>Roseobacteraceae</taxon>
        <taxon>Palleronia</taxon>
    </lineage>
</organism>
<dbReference type="Proteomes" id="UP000318590">
    <property type="component" value="Unassembled WGS sequence"/>
</dbReference>
<gene>
    <name evidence="1" type="ORF">FEV53_13075</name>
</gene>
<reference evidence="1 2" key="1">
    <citation type="submission" date="2019-06" db="EMBL/GenBank/DDBJ databases">
        <title>Paenimaribius caenipelagi gen. nov., sp. nov., isolated from a tidal flat.</title>
        <authorList>
            <person name="Yoon J.-H."/>
        </authorList>
    </citation>
    <scope>NUCLEOTIDE SEQUENCE [LARGE SCALE GENOMIC DNA]</scope>
    <source>
        <strain evidence="1 2">JBTF-M29</strain>
    </source>
</reference>
<keyword evidence="2" id="KW-1185">Reference proteome</keyword>
<sequence>MFVGGFSIIIAVNVLLAVNAVRTFPGLEVDNSYVASQSFEARRDAQDALGWKVEAAYRDGALSLAILDKDGQLAELASLDAHIGRPTEARDDTVLELRNGGSFAVDLAPGKWRLDVSATAEDGTLYEKAIAISVKR</sequence>
<accession>A0A547PTC0</accession>
<dbReference type="OrthoDB" id="1495896at2"/>